<sequence>MDGMDSLRHAIETIPIPGAPPRLSQQGAAVGLALLDTSLRLNHVRRLTERLTVVEHGTARRTTEVDVSLKLLDEGQREATAGLQNLIGREHGERVSATTQQRSLWVPLARLPRREMSPVDVFDAAGQKLPRLTQHEVSRLVASGLYRLLRGILAGDEHAQSAKNELNMFLFQVHEPRWLVRQALLTLLTERNHPAEEFTLPPAEGTVPGYGRQCRDIALDVLDGYAHLLVEYAYLLNVAIRDHLLVVALDDAVDEHRLTYETPLHVETRPSRAAEQWRRLRASRRGYVVRYETVVPATLKSYHLVASTAPEAEISRMYLSTDADQYQVDSLAADLVSLAERQESAALHETDGASHKILELQAQTVLRRLADLLRRRKWEAGQSEVELSARTMPACHRLAAAATTGDAVRVETNELDNSLRRHPEFTVANLRGAARELTDREFGEDLVLVNSITDNEARAYWRRSGTDQRGDQVRVRAGLVLKDSTKSGPRNVMLYALAVALVSFVLGWLLVGSPWPYGRAATEALDKIGDGQSVITMLLLVPGFLYSRLSLPPRRTVVGYLGALPQVLGQLSIVAAAAFAATVATQSKGVVVQVALTVAVALPVLAAAVLFGQLSWREQVPLSRIGVPRWVGTGAREGGKPLEANVRFDSSEGW</sequence>
<feature type="transmembrane region" description="Helical" evidence="1">
    <location>
        <begin position="590"/>
        <end position="614"/>
    </location>
</feature>
<evidence type="ECO:0008006" key="4">
    <source>
        <dbReference type="Google" id="ProtNLM"/>
    </source>
</evidence>
<evidence type="ECO:0000313" key="3">
    <source>
        <dbReference type="Proteomes" id="UP000715441"/>
    </source>
</evidence>
<gene>
    <name evidence="2" type="ORF">HFP15_20760</name>
</gene>
<keyword evidence="3" id="KW-1185">Reference proteome</keyword>
<keyword evidence="1" id="KW-0472">Membrane</keyword>
<dbReference type="EMBL" id="JAAXLS010000014">
    <property type="protein sequence ID" value="NKQ55321.1"/>
    <property type="molecule type" value="Genomic_DNA"/>
</dbReference>
<accession>A0ABX1JA82</accession>
<comment type="caution">
    <text evidence="2">The sequence shown here is derived from an EMBL/GenBank/DDBJ whole genome shotgun (WGS) entry which is preliminary data.</text>
</comment>
<reference evidence="2 3" key="1">
    <citation type="submission" date="2020-04" db="EMBL/GenBank/DDBJ databases">
        <title>Novel species.</title>
        <authorList>
            <person name="Teo W.F.A."/>
            <person name="Lipun K."/>
            <person name="Srisuk N."/>
            <person name="Duangmal K."/>
        </authorList>
    </citation>
    <scope>NUCLEOTIDE SEQUENCE [LARGE SCALE GENOMIC DNA]</scope>
    <source>
        <strain evidence="2 3">K13G38</strain>
    </source>
</reference>
<protein>
    <recommendedName>
        <fullName evidence="4">MFS transporter</fullName>
    </recommendedName>
</protein>
<proteinExistence type="predicted"/>
<feature type="transmembrane region" description="Helical" evidence="1">
    <location>
        <begin position="561"/>
        <end position="584"/>
    </location>
</feature>
<organism evidence="2 3">
    <name type="scientific">Amycolatopsis acididurans</name>
    <dbReference type="NCBI Taxonomy" id="2724524"/>
    <lineage>
        <taxon>Bacteria</taxon>
        <taxon>Bacillati</taxon>
        <taxon>Actinomycetota</taxon>
        <taxon>Actinomycetes</taxon>
        <taxon>Pseudonocardiales</taxon>
        <taxon>Pseudonocardiaceae</taxon>
        <taxon>Amycolatopsis</taxon>
    </lineage>
</organism>
<evidence type="ECO:0000313" key="2">
    <source>
        <dbReference type="EMBL" id="NKQ55321.1"/>
    </source>
</evidence>
<name>A0ABX1JA82_9PSEU</name>
<dbReference type="Proteomes" id="UP000715441">
    <property type="component" value="Unassembled WGS sequence"/>
</dbReference>
<evidence type="ECO:0000256" key="1">
    <source>
        <dbReference type="SAM" id="Phobius"/>
    </source>
</evidence>
<keyword evidence="1" id="KW-0812">Transmembrane</keyword>
<keyword evidence="1" id="KW-1133">Transmembrane helix</keyword>
<feature type="transmembrane region" description="Helical" evidence="1">
    <location>
        <begin position="531"/>
        <end position="549"/>
    </location>
</feature>
<feature type="transmembrane region" description="Helical" evidence="1">
    <location>
        <begin position="492"/>
        <end position="511"/>
    </location>
</feature>